<proteinExistence type="predicted"/>
<evidence type="ECO:0000259" key="1">
    <source>
        <dbReference type="Pfam" id="PF00485"/>
    </source>
</evidence>
<accession>A0A364KSK6</accession>
<evidence type="ECO:0000313" key="3">
    <source>
        <dbReference type="Proteomes" id="UP000249363"/>
    </source>
</evidence>
<dbReference type="GO" id="GO:0005524">
    <property type="term" value="F:ATP binding"/>
    <property type="evidence" value="ECO:0007669"/>
    <property type="project" value="InterPro"/>
</dbReference>
<evidence type="ECO:0000313" key="2">
    <source>
        <dbReference type="EMBL" id="RAO66534.1"/>
    </source>
</evidence>
<dbReference type="Proteomes" id="UP000249363">
    <property type="component" value="Unassembled WGS sequence"/>
</dbReference>
<dbReference type="Gene3D" id="3.40.50.300">
    <property type="entry name" value="P-loop containing nucleotide triphosphate hydrolases"/>
    <property type="match status" value="2"/>
</dbReference>
<dbReference type="GO" id="GO:0016301">
    <property type="term" value="F:kinase activity"/>
    <property type="evidence" value="ECO:0007669"/>
    <property type="project" value="InterPro"/>
</dbReference>
<name>A0A364KSK6_TALAM</name>
<protein>
    <recommendedName>
        <fullName evidence="1">Phosphoribulokinase/uridine kinase domain-containing protein</fullName>
    </recommendedName>
</protein>
<dbReference type="SUPFAM" id="SSF52540">
    <property type="entry name" value="P-loop containing nucleoside triphosphate hydrolases"/>
    <property type="match status" value="1"/>
</dbReference>
<keyword evidence="3" id="KW-1185">Reference proteome</keyword>
<dbReference type="InterPro" id="IPR006083">
    <property type="entry name" value="PRK/URK"/>
</dbReference>
<comment type="caution">
    <text evidence="2">The sequence shown here is derived from an EMBL/GenBank/DDBJ whole genome shotgun (WGS) entry which is preliminary data.</text>
</comment>
<dbReference type="InterPro" id="IPR027417">
    <property type="entry name" value="P-loop_NTPase"/>
</dbReference>
<dbReference type="PANTHER" id="PTHR10285">
    <property type="entry name" value="URIDINE KINASE"/>
    <property type="match status" value="1"/>
</dbReference>
<dbReference type="AlphaFoldDB" id="A0A364KSK6"/>
<dbReference type="RefSeq" id="XP_040731051.1">
    <property type="nucleotide sequence ID" value="XM_040874704.1"/>
</dbReference>
<dbReference type="STRING" id="1196081.A0A364KSK6"/>
<organism evidence="2 3">
    <name type="scientific">Talaromyces amestolkiae</name>
    <dbReference type="NCBI Taxonomy" id="1196081"/>
    <lineage>
        <taxon>Eukaryota</taxon>
        <taxon>Fungi</taxon>
        <taxon>Dikarya</taxon>
        <taxon>Ascomycota</taxon>
        <taxon>Pezizomycotina</taxon>
        <taxon>Eurotiomycetes</taxon>
        <taxon>Eurotiomycetidae</taxon>
        <taxon>Eurotiales</taxon>
        <taxon>Trichocomaceae</taxon>
        <taxon>Talaromyces</taxon>
        <taxon>Talaromyces sect. Talaromyces</taxon>
    </lineage>
</organism>
<dbReference type="OrthoDB" id="6362633at2759"/>
<reference evidence="2 3" key="1">
    <citation type="journal article" date="2017" name="Biotechnol. Biofuels">
        <title>Differential beta-glucosidase expression as a function of carbon source availability in Talaromyces amestolkiae: a genomic and proteomic approach.</title>
        <authorList>
            <person name="de Eugenio L.I."/>
            <person name="Mendez-Liter J.A."/>
            <person name="Nieto-Dominguez M."/>
            <person name="Alonso L."/>
            <person name="Gil-Munoz J."/>
            <person name="Barriuso J."/>
            <person name="Prieto A."/>
            <person name="Martinez M.J."/>
        </authorList>
    </citation>
    <scope>NUCLEOTIDE SEQUENCE [LARGE SCALE GENOMIC DNA]</scope>
    <source>
        <strain evidence="2 3">CIB</strain>
    </source>
</reference>
<gene>
    <name evidence="2" type="ORF">BHQ10_002546</name>
</gene>
<dbReference type="EMBL" id="MIKG01000003">
    <property type="protein sequence ID" value="RAO66534.1"/>
    <property type="molecule type" value="Genomic_DNA"/>
</dbReference>
<dbReference type="GeneID" id="63791763"/>
<dbReference type="Pfam" id="PF00485">
    <property type="entry name" value="PRK"/>
    <property type="match status" value="1"/>
</dbReference>
<feature type="domain" description="Phosphoribulokinase/uridine kinase" evidence="1">
    <location>
        <begin position="25"/>
        <end position="177"/>
    </location>
</feature>
<sequence length="236" mass="26437">MEAEYIRVANIIHTNAKNNHRGRYVVAIAGAPGSGKSTMADGVLRHIRNLSPKVQAVAISMDGFHFPRSVLDQFPNREEAYTRRGAPWTFDAARCVDFVRRLRVFADTVPIGDGKSKEVLYAPSFSHADKDPVSDAITISDNYSIIIIEGNYLLLDEPQWREITVFVDLRIFIQVDLREVRERLARRHVDSGIGKCHQDALLRVDGNDYVNGVTIHEKLLVPDIVVTSIQEALMGG</sequence>